<dbReference type="EMBL" id="JN088325">
    <property type="protein sequence ID" value="AFJ52952.1"/>
    <property type="molecule type" value="Genomic_DNA"/>
</dbReference>
<dbReference type="Gene3D" id="3.40.50.2000">
    <property type="entry name" value="Glycogen Phosphorylase B"/>
    <property type="match status" value="2"/>
</dbReference>
<name>I2BH56_LINUS</name>
<dbReference type="SUPFAM" id="SSF53756">
    <property type="entry name" value="UDP-Glycosyltransferase/glycogen phosphorylase"/>
    <property type="match status" value="1"/>
</dbReference>
<dbReference type="FunFam" id="3.40.50.2000:FF:000019">
    <property type="entry name" value="Glycosyltransferase"/>
    <property type="match status" value="1"/>
</dbReference>
<organism evidence="8">
    <name type="scientific">Linum usitatissimum</name>
    <name type="common">Flax</name>
    <name type="synonym">Linum humile</name>
    <dbReference type="NCBI Taxonomy" id="4006"/>
    <lineage>
        <taxon>Eukaryota</taxon>
        <taxon>Viridiplantae</taxon>
        <taxon>Streptophyta</taxon>
        <taxon>Embryophyta</taxon>
        <taxon>Tracheophyta</taxon>
        <taxon>Spermatophyta</taxon>
        <taxon>Magnoliopsida</taxon>
        <taxon>eudicotyledons</taxon>
        <taxon>Gunneridae</taxon>
        <taxon>Pentapetalae</taxon>
        <taxon>rosids</taxon>
        <taxon>fabids</taxon>
        <taxon>Malpighiales</taxon>
        <taxon>Linaceae</taxon>
        <taxon>Linum</taxon>
    </lineage>
</organism>
<dbReference type="UniPathway" id="UPA00009"/>
<evidence type="ECO:0000256" key="3">
    <source>
        <dbReference type="ARBA" id="ARBA00022676"/>
    </source>
</evidence>
<evidence type="ECO:0000256" key="4">
    <source>
        <dbReference type="ARBA" id="ARBA00022679"/>
    </source>
</evidence>
<evidence type="ECO:0000256" key="5">
    <source>
        <dbReference type="ARBA" id="ARBA00047606"/>
    </source>
</evidence>
<dbReference type="GO" id="GO:0080044">
    <property type="term" value="F:quercetin 7-O-glucosyltransferase activity"/>
    <property type="evidence" value="ECO:0007669"/>
    <property type="project" value="TreeGrafter"/>
</dbReference>
<dbReference type="PANTHER" id="PTHR11926:SF1540">
    <property type="entry name" value="GLYCOSYLTRANSFERASE"/>
    <property type="match status" value="1"/>
</dbReference>
<sequence>MLQFSKRLLSKSIRITLVNTRFISKTISSTSSTSTINLDTISDGYDDGGHAAAESTQAYLESFQKEGSKTLSELIQKLSKTEYPAHCIIYDPFLPWCLDVAKELGLFAAPFFTQSCAVDAIYYHVYKGSLKLPVTDQPQSLIIPGLPAPLEADDMPSFISDYGSYPAAFDMIISQFSNIHKADCILCNTVYDLENETADWLSTIWPLRTVGPTIPSMYLDKQLQDDRDYGFSIFKPNNEACINWLNNNKPKGSVIYVSFGSLASLGAEQMEEIAHGLKNSNHYFLWVVRASEVAKLPPNFAADVDIDGKGLIVSWCPQLEVLEHEAVGCFVTHCGWNSTLEGLSLGVPMVAMPQWTDQATNAKYIEDVWKMGVRCQKNEEGIVKREMVEKCLRGVMEGEEGKEMKRNADKWRKMMKEAAGEGGSSDRNISDFVDSLRNHRI</sequence>
<evidence type="ECO:0000256" key="7">
    <source>
        <dbReference type="RuleBase" id="RU362057"/>
    </source>
</evidence>
<protein>
    <recommendedName>
        <fullName evidence="7">Glycosyltransferase</fullName>
        <ecNumber evidence="7">2.4.1.-</ecNumber>
    </recommendedName>
</protein>
<dbReference type="EC" id="2.4.1.-" evidence="7"/>
<dbReference type="PROSITE" id="PS00375">
    <property type="entry name" value="UDPGT"/>
    <property type="match status" value="1"/>
</dbReference>
<evidence type="ECO:0000256" key="6">
    <source>
        <dbReference type="RuleBase" id="RU003718"/>
    </source>
</evidence>
<evidence type="ECO:0000313" key="8">
    <source>
        <dbReference type="EMBL" id="AFJ52952.1"/>
    </source>
</evidence>
<dbReference type="GO" id="GO:0032787">
    <property type="term" value="P:monocarboxylic acid metabolic process"/>
    <property type="evidence" value="ECO:0007669"/>
    <property type="project" value="UniProtKB-ARBA"/>
</dbReference>
<dbReference type="CDD" id="cd03784">
    <property type="entry name" value="GT1_Gtf-like"/>
    <property type="match status" value="1"/>
</dbReference>
<evidence type="ECO:0000256" key="2">
    <source>
        <dbReference type="ARBA" id="ARBA00009995"/>
    </source>
</evidence>
<dbReference type="AlphaFoldDB" id="I2BH56"/>
<dbReference type="GO" id="GO:0080043">
    <property type="term" value="F:quercetin 3-O-glucosyltransferase activity"/>
    <property type="evidence" value="ECO:0007669"/>
    <property type="project" value="TreeGrafter"/>
</dbReference>
<comment type="similarity">
    <text evidence="2 6">Belongs to the UDP-glycosyltransferase family.</text>
</comment>
<keyword evidence="3 6" id="KW-0328">Glycosyltransferase</keyword>
<gene>
    <name evidence="8" type="primary">UGT74S2</name>
</gene>
<comment type="catalytic activity">
    <reaction evidence="5">
        <text>an anthocyanidin + UDP-alpha-D-glucose + H(+) = an anthocyanidin 3-O-beta-D-glucoside + UDP</text>
        <dbReference type="Rhea" id="RHEA:20093"/>
        <dbReference type="ChEBI" id="CHEBI:15378"/>
        <dbReference type="ChEBI" id="CHEBI:16307"/>
        <dbReference type="ChEBI" id="CHEBI:58223"/>
        <dbReference type="ChEBI" id="CHEBI:58885"/>
        <dbReference type="ChEBI" id="CHEBI:143576"/>
        <dbReference type="EC" id="2.4.1.115"/>
    </reaction>
</comment>
<dbReference type="GO" id="GO:0047213">
    <property type="term" value="F:anthocyanidin 3-O-glucosyltransferase activity"/>
    <property type="evidence" value="ECO:0007669"/>
    <property type="project" value="UniProtKB-EC"/>
</dbReference>
<dbReference type="Pfam" id="PF00201">
    <property type="entry name" value="UDPGT"/>
    <property type="match status" value="1"/>
</dbReference>
<dbReference type="InterPro" id="IPR035595">
    <property type="entry name" value="UDP_glycos_trans_CS"/>
</dbReference>
<reference evidence="8" key="1">
    <citation type="journal article" date="2012" name="BMC Genomics">
        <title>Phylogenomic analysis of UDP glycosyltransferase 1 multigene family in Linum usitatissimum identified genes with varied expression patterns.</title>
        <authorList>
            <person name="Barvkar V.T."/>
            <person name="Pardeshi V.C."/>
            <person name="Kale S.M."/>
            <person name="Kadoo N.Y."/>
            <person name="Gupta V.S."/>
        </authorList>
    </citation>
    <scope>NUCLEOTIDE SEQUENCE</scope>
</reference>
<proteinExistence type="inferred from homology"/>
<keyword evidence="4 6" id="KW-0808">Transferase</keyword>
<comment type="pathway">
    <text evidence="1">Pigment biosynthesis; anthocyanin biosynthesis.</text>
</comment>
<dbReference type="FunFam" id="3.40.50.2000:FF:000057">
    <property type="entry name" value="Glycosyltransferase"/>
    <property type="match status" value="1"/>
</dbReference>
<dbReference type="InterPro" id="IPR002213">
    <property type="entry name" value="UDP_glucos_trans"/>
</dbReference>
<dbReference type="PANTHER" id="PTHR11926">
    <property type="entry name" value="GLUCOSYL/GLUCURONOSYL TRANSFERASES"/>
    <property type="match status" value="1"/>
</dbReference>
<evidence type="ECO:0000256" key="1">
    <source>
        <dbReference type="ARBA" id="ARBA00004935"/>
    </source>
</evidence>
<accession>I2BH56</accession>
<dbReference type="GO" id="GO:0009718">
    <property type="term" value="P:anthocyanin-containing compound biosynthetic process"/>
    <property type="evidence" value="ECO:0007669"/>
    <property type="project" value="UniProtKB-UniPathway"/>
</dbReference>